<accession>A0ABR8VJW3</accession>
<proteinExistence type="predicted"/>
<sequence>MFKKIVVKLFVLIIVIGGMIACSPKDDTNIPTNKNNAELNKEPEAEEKVPVQKIDNYVANEEELKHAAEVMGEVNTEEDLASVMMTIALQKVELQENENFEIAGTVSPSRPQFTKGNIAFIQKNAESIKADTALEEILNKWSQGNFDDIVEDFILARNILNGQDKHDGYKIQKRSKEEENRYIKYFYGDKGLKLDEEQWRYHEKVDF</sequence>
<keyword evidence="3" id="KW-1185">Reference proteome</keyword>
<feature type="compositionally biased region" description="Polar residues" evidence="1">
    <location>
        <begin position="29"/>
        <end position="38"/>
    </location>
</feature>
<name>A0ABR8VJW3_9BACI</name>
<dbReference type="Proteomes" id="UP000648182">
    <property type="component" value="Unassembled WGS sequence"/>
</dbReference>
<protein>
    <recommendedName>
        <fullName evidence="4">Lipoprotein</fullName>
    </recommendedName>
</protein>
<reference evidence="2 3" key="1">
    <citation type="submission" date="2020-08" db="EMBL/GenBank/DDBJ databases">
        <title>A Genomic Blueprint of the Chicken Gut Microbiome.</title>
        <authorList>
            <person name="Gilroy R."/>
            <person name="Ravi A."/>
            <person name="Getino M."/>
            <person name="Pursley I."/>
            <person name="Horton D.L."/>
            <person name="Alikhan N.-F."/>
            <person name="Baker D."/>
            <person name="Gharbi K."/>
            <person name="Hall N."/>
            <person name="Watson M."/>
            <person name="Adriaenssens E.M."/>
            <person name="Foster-Nyarko E."/>
            <person name="Jarju S."/>
            <person name="Secka A."/>
            <person name="Antonio M."/>
            <person name="Oren A."/>
            <person name="Chaudhuri R."/>
            <person name="La Ragione R.M."/>
            <person name="Hildebrand F."/>
            <person name="Pallen M.J."/>
        </authorList>
    </citation>
    <scope>NUCLEOTIDE SEQUENCE [LARGE SCALE GENOMIC DNA]</scope>
    <source>
        <strain evidence="2 3">Sa1BUA2</strain>
    </source>
</reference>
<dbReference type="PROSITE" id="PS51257">
    <property type="entry name" value="PROKAR_LIPOPROTEIN"/>
    <property type="match status" value="1"/>
</dbReference>
<feature type="region of interest" description="Disordered" evidence="1">
    <location>
        <begin position="25"/>
        <end position="45"/>
    </location>
</feature>
<dbReference type="EMBL" id="JACSPV010000008">
    <property type="protein sequence ID" value="MBD8004701.1"/>
    <property type="molecule type" value="Genomic_DNA"/>
</dbReference>
<evidence type="ECO:0000313" key="2">
    <source>
        <dbReference type="EMBL" id="MBD8004701.1"/>
    </source>
</evidence>
<organism evidence="2 3">
    <name type="scientific">Bacillus norwichensis</name>
    <dbReference type="NCBI Taxonomy" id="2762217"/>
    <lineage>
        <taxon>Bacteria</taxon>
        <taxon>Bacillati</taxon>
        <taxon>Bacillota</taxon>
        <taxon>Bacilli</taxon>
        <taxon>Bacillales</taxon>
        <taxon>Bacillaceae</taxon>
        <taxon>Bacillus</taxon>
    </lineage>
</organism>
<comment type="caution">
    <text evidence="2">The sequence shown here is derived from an EMBL/GenBank/DDBJ whole genome shotgun (WGS) entry which is preliminary data.</text>
</comment>
<evidence type="ECO:0000313" key="3">
    <source>
        <dbReference type="Proteomes" id="UP000648182"/>
    </source>
</evidence>
<gene>
    <name evidence="2" type="ORF">H9631_06365</name>
</gene>
<evidence type="ECO:0008006" key="4">
    <source>
        <dbReference type="Google" id="ProtNLM"/>
    </source>
</evidence>
<dbReference type="RefSeq" id="WP_191811074.1">
    <property type="nucleotide sequence ID" value="NZ_JACSPV010000008.1"/>
</dbReference>
<evidence type="ECO:0000256" key="1">
    <source>
        <dbReference type="SAM" id="MobiDB-lite"/>
    </source>
</evidence>